<dbReference type="PRINTS" id="PR00461">
    <property type="entry name" value="PLPEROXIDASE"/>
</dbReference>
<keyword evidence="19" id="KW-0732">Signal</keyword>
<dbReference type="Gene3D" id="1.10.520.10">
    <property type="match status" value="1"/>
</dbReference>
<evidence type="ECO:0000256" key="17">
    <source>
        <dbReference type="PIRSR" id="PIRSR600823-5"/>
    </source>
</evidence>
<dbReference type="InterPro" id="IPR010255">
    <property type="entry name" value="Haem_peroxidase_sf"/>
</dbReference>
<evidence type="ECO:0000256" key="19">
    <source>
        <dbReference type="SAM" id="SignalP"/>
    </source>
</evidence>
<dbReference type="EMBL" id="CP136897">
    <property type="protein sequence ID" value="WOL16470.1"/>
    <property type="molecule type" value="Genomic_DNA"/>
</dbReference>
<feature type="chain" id="PRO_5042918418" description="Peroxidase 1" evidence="19">
    <location>
        <begin position="18"/>
        <end position="211"/>
    </location>
</feature>
<evidence type="ECO:0000256" key="1">
    <source>
        <dbReference type="ARBA" id="ARBA00000189"/>
    </source>
</evidence>
<keyword evidence="8" id="KW-0560">Oxidoreductase</keyword>
<comment type="cofactor">
    <cofactor evidence="15">
        <name>Ca(2+)</name>
        <dbReference type="ChEBI" id="CHEBI:29108"/>
    </cofactor>
    <text evidence="15">Binds 2 calcium ions per subunit.</text>
</comment>
<evidence type="ECO:0000256" key="6">
    <source>
        <dbReference type="ARBA" id="ARBA00022723"/>
    </source>
</evidence>
<dbReference type="InterPro" id="IPR002016">
    <property type="entry name" value="Haem_peroxidase"/>
</dbReference>
<evidence type="ECO:0000256" key="13">
    <source>
        <dbReference type="PIRSR" id="PIRSR600823-1"/>
    </source>
</evidence>
<keyword evidence="10 17" id="KW-1015">Disulfide bond</keyword>
<dbReference type="InterPro" id="IPR000823">
    <property type="entry name" value="Peroxidase_pln"/>
</dbReference>
<feature type="binding site" evidence="15">
    <location>
        <position position="70"/>
    </location>
    <ligand>
        <name>Ca(2+)</name>
        <dbReference type="ChEBI" id="CHEBI:29108"/>
        <label>1</label>
    </ligand>
</feature>
<comment type="catalytic activity">
    <reaction evidence="1">
        <text>2 a phenolic donor + H2O2 = 2 a phenolic radical donor + 2 H2O</text>
        <dbReference type="Rhea" id="RHEA:56136"/>
        <dbReference type="ChEBI" id="CHEBI:15377"/>
        <dbReference type="ChEBI" id="CHEBI:16240"/>
        <dbReference type="ChEBI" id="CHEBI:139520"/>
        <dbReference type="ChEBI" id="CHEBI:139521"/>
        <dbReference type="EC" id="1.11.1.7"/>
    </reaction>
</comment>
<feature type="binding site" evidence="14">
    <location>
        <position position="160"/>
    </location>
    <ligand>
        <name>substrate</name>
    </ligand>
</feature>
<dbReference type="PROSITE" id="PS50873">
    <property type="entry name" value="PEROXIDASE_4"/>
    <property type="match status" value="1"/>
</dbReference>
<feature type="binding site" evidence="15">
    <location>
        <position position="68"/>
    </location>
    <ligand>
        <name>Ca(2+)</name>
        <dbReference type="ChEBI" id="CHEBI:29108"/>
        <label>1</label>
    </ligand>
</feature>
<feature type="active site" description="Proton acceptor" evidence="13">
    <location>
        <position position="64"/>
    </location>
</feature>
<feature type="binding site" evidence="15">
    <location>
        <position position="85"/>
    </location>
    <ligand>
        <name>Ca(2+)</name>
        <dbReference type="ChEBI" id="CHEBI:29108"/>
        <label>1</label>
    </ligand>
</feature>
<evidence type="ECO:0000256" key="4">
    <source>
        <dbReference type="ARBA" id="ARBA00022559"/>
    </source>
</evidence>
<feature type="binding site" evidence="15">
    <location>
        <position position="72"/>
    </location>
    <ligand>
        <name>Ca(2+)</name>
        <dbReference type="ChEBI" id="CHEBI:29108"/>
        <label>1</label>
    </ligand>
</feature>
<dbReference type="AlphaFoldDB" id="A0AAQ3QQB5"/>
<dbReference type="InterPro" id="IPR019794">
    <property type="entry name" value="Peroxidases_AS"/>
</dbReference>
<comment type="similarity">
    <text evidence="18">Belongs to the peroxidase family.</text>
</comment>
<feature type="signal peptide" evidence="19">
    <location>
        <begin position="1"/>
        <end position="17"/>
    </location>
</feature>
<dbReference type="Pfam" id="PF00141">
    <property type="entry name" value="peroxidase"/>
    <property type="match status" value="1"/>
</dbReference>
<dbReference type="GO" id="GO:0140825">
    <property type="term" value="F:lactoperoxidase activity"/>
    <property type="evidence" value="ECO:0007669"/>
    <property type="project" value="UniProtKB-EC"/>
</dbReference>
<evidence type="ECO:0000256" key="8">
    <source>
        <dbReference type="ARBA" id="ARBA00023002"/>
    </source>
</evidence>
<proteinExistence type="inferred from homology"/>
<dbReference type="GO" id="GO:0042744">
    <property type="term" value="P:hydrogen peroxide catabolic process"/>
    <property type="evidence" value="ECO:0007669"/>
    <property type="project" value="UniProtKB-KW"/>
</dbReference>
<keyword evidence="7 15" id="KW-0106">Calcium</keyword>
<feature type="disulfide bond" evidence="17">
    <location>
        <begin position="66"/>
        <end position="71"/>
    </location>
</feature>
<evidence type="ECO:0000256" key="5">
    <source>
        <dbReference type="ARBA" id="ARBA00022617"/>
    </source>
</evidence>
<feature type="binding site" evidence="15">
    <location>
        <position position="65"/>
    </location>
    <ligand>
        <name>Ca(2+)</name>
        <dbReference type="ChEBI" id="CHEBI:29108"/>
        <label>1</label>
    </ligand>
</feature>
<dbReference type="SUPFAM" id="SSF48113">
    <property type="entry name" value="Heme-dependent peroxidases"/>
    <property type="match status" value="1"/>
</dbReference>
<sequence>MMKPSLVLLLAFSLALATSVAAKLQKDFYKKSCPQAEQTVQTIIWKHVAGNPELAAKFLRLFFHDCFVRGCDASILIDSKAKDTEKFAAPNLSLAGFDVIEDVKSELEKECPGVVSCADIIALAARDSVSYQFHRSLWEVKLGRRDGKISRSSEARTEIPSPNDDFSTLVGRFAKKSLDVKDLVVLSVLREQRSEITPTFACAVNAVIDED</sequence>
<dbReference type="GO" id="GO:0020037">
    <property type="term" value="F:heme binding"/>
    <property type="evidence" value="ECO:0007669"/>
    <property type="project" value="InterPro"/>
</dbReference>
<evidence type="ECO:0000313" key="21">
    <source>
        <dbReference type="EMBL" id="WOL16470.1"/>
    </source>
</evidence>
<evidence type="ECO:0000256" key="7">
    <source>
        <dbReference type="ARBA" id="ARBA00022837"/>
    </source>
</evidence>
<organism evidence="21 22">
    <name type="scientific">Canna indica</name>
    <name type="common">Indian-shot</name>
    <dbReference type="NCBI Taxonomy" id="4628"/>
    <lineage>
        <taxon>Eukaryota</taxon>
        <taxon>Viridiplantae</taxon>
        <taxon>Streptophyta</taxon>
        <taxon>Embryophyta</taxon>
        <taxon>Tracheophyta</taxon>
        <taxon>Spermatophyta</taxon>
        <taxon>Magnoliopsida</taxon>
        <taxon>Liliopsida</taxon>
        <taxon>Zingiberales</taxon>
        <taxon>Cannaceae</taxon>
        <taxon>Canna</taxon>
    </lineage>
</organism>
<dbReference type="Proteomes" id="UP001327560">
    <property type="component" value="Chromosome 8"/>
</dbReference>
<keyword evidence="11" id="KW-0376">Hydrogen peroxide</keyword>
<gene>
    <name evidence="21" type="ORF">Cni_G25257</name>
</gene>
<evidence type="ECO:0000256" key="2">
    <source>
        <dbReference type="ARBA" id="ARBA00001970"/>
    </source>
</evidence>
<evidence type="ECO:0000256" key="18">
    <source>
        <dbReference type="RuleBase" id="RU004241"/>
    </source>
</evidence>
<feature type="disulfide bond" evidence="17">
    <location>
        <begin position="33"/>
        <end position="111"/>
    </location>
</feature>
<accession>A0AAQ3QQB5</accession>
<evidence type="ECO:0000256" key="9">
    <source>
        <dbReference type="ARBA" id="ARBA00023004"/>
    </source>
</evidence>
<protein>
    <recommendedName>
        <fullName evidence="12">Peroxidase 1</fullName>
        <ecNumber evidence="3">1.11.1.7</ecNumber>
    </recommendedName>
</protein>
<feature type="binding site" evidence="15">
    <location>
        <position position="74"/>
    </location>
    <ligand>
        <name>Ca(2+)</name>
        <dbReference type="ChEBI" id="CHEBI:29108"/>
        <label>1</label>
    </ligand>
</feature>
<feature type="site" description="Transition state stabilizer" evidence="16">
    <location>
        <position position="60"/>
    </location>
</feature>
<dbReference type="PROSITE" id="PS00436">
    <property type="entry name" value="PEROXIDASE_2"/>
    <property type="match status" value="1"/>
</dbReference>
<keyword evidence="22" id="KW-1185">Reference proteome</keyword>
<dbReference type="PRINTS" id="PR00458">
    <property type="entry name" value="PEROXIDASE"/>
</dbReference>
<feature type="domain" description="Plant heme peroxidase family profile" evidence="20">
    <location>
        <begin position="23"/>
        <end position="202"/>
    </location>
</feature>
<evidence type="ECO:0000259" key="20">
    <source>
        <dbReference type="PROSITE" id="PS50873"/>
    </source>
</evidence>
<evidence type="ECO:0000256" key="11">
    <source>
        <dbReference type="ARBA" id="ARBA00023324"/>
    </source>
</evidence>
<dbReference type="FunFam" id="1.10.520.10:FF:000001">
    <property type="entry name" value="Peroxidase"/>
    <property type="match status" value="1"/>
</dbReference>
<keyword evidence="6 15" id="KW-0479">Metal-binding</keyword>
<comment type="cofactor">
    <cofactor evidence="2">
        <name>heme b</name>
        <dbReference type="ChEBI" id="CHEBI:60344"/>
    </cofactor>
</comment>
<dbReference type="GO" id="GO:0006979">
    <property type="term" value="P:response to oxidative stress"/>
    <property type="evidence" value="ECO:0007669"/>
    <property type="project" value="InterPro"/>
</dbReference>
<evidence type="ECO:0000256" key="12">
    <source>
        <dbReference type="ARBA" id="ARBA00072322"/>
    </source>
</evidence>
<dbReference type="PANTHER" id="PTHR31235">
    <property type="entry name" value="PEROXIDASE 25-RELATED"/>
    <property type="match status" value="1"/>
</dbReference>
<keyword evidence="5" id="KW-0349">Heme</keyword>
<dbReference type="GO" id="GO:0046872">
    <property type="term" value="F:metal ion binding"/>
    <property type="evidence" value="ECO:0007669"/>
    <property type="project" value="UniProtKB-KW"/>
</dbReference>
<evidence type="ECO:0000256" key="16">
    <source>
        <dbReference type="PIRSR" id="PIRSR600823-4"/>
    </source>
</evidence>
<keyword evidence="4 21" id="KW-0575">Peroxidase</keyword>
<evidence type="ECO:0000256" key="14">
    <source>
        <dbReference type="PIRSR" id="PIRSR600823-2"/>
    </source>
</evidence>
<keyword evidence="9" id="KW-0408">Iron</keyword>
<reference evidence="21 22" key="1">
    <citation type="submission" date="2023-10" db="EMBL/GenBank/DDBJ databases">
        <title>Chromosome-scale genome assembly provides insights into flower coloration mechanisms of Canna indica.</title>
        <authorList>
            <person name="Li C."/>
        </authorList>
    </citation>
    <scope>NUCLEOTIDE SEQUENCE [LARGE SCALE GENOMIC DNA]</scope>
    <source>
        <tissue evidence="21">Flower</tissue>
    </source>
</reference>
<evidence type="ECO:0000313" key="22">
    <source>
        <dbReference type="Proteomes" id="UP001327560"/>
    </source>
</evidence>
<evidence type="ECO:0000256" key="10">
    <source>
        <dbReference type="ARBA" id="ARBA00023157"/>
    </source>
</evidence>
<name>A0AAQ3QQB5_9LILI</name>
<evidence type="ECO:0000256" key="15">
    <source>
        <dbReference type="PIRSR" id="PIRSR600823-3"/>
    </source>
</evidence>
<dbReference type="Gene3D" id="1.10.420.10">
    <property type="entry name" value="Peroxidase, domain 2"/>
    <property type="match status" value="1"/>
</dbReference>
<evidence type="ECO:0000256" key="3">
    <source>
        <dbReference type="ARBA" id="ARBA00012313"/>
    </source>
</evidence>
<dbReference type="EC" id="1.11.1.7" evidence="3"/>